<dbReference type="PANTHER" id="PTHR11492:SF8">
    <property type="entry name" value="NUCLEAR FACTOR I, ISOFORM B"/>
    <property type="match status" value="1"/>
</dbReference>
<reference evidence="6 7" key="1">
    <citation type="submission" date="2016-03" db="EMBL/GenBank/DDBJ databases">
        <title>EvidentialGene: Evidence-directed Construction of Genes on Genomes.</title>
        <authorList>
            <person name="Gilbert D.G."/>
            <person name="Choi J.-H."/>
            <person name="Mockaitis K."/>
            <person name="Colbourne J."/>
            <person name="Pfrender M."/>
        </authorList>
    </citation>
    <scope>NUCLEOTIDE SEQUENCE [LARGE SCALE GENOMIC DNA]</scope>
    <source>
        <strain evidence="6 7">Xinb3</strain>
        <tissue evidence="6">Complete organism</tissue>
    </source>
</reference>
<proteinExistence type="predicted"/>
<dbReference type="GO" id="GO:0000978">
    <property type="term" value="F:RNA polymerase II cis-regulatory region sequence-specific DNA binding"/>
    <property type="evidence" value="ECO:0007669"/>
    <property type="project" value="TreeGrafter"/>
</dbReference>
<protein>
    <submittedName>
        <fullName evidence="6">Nuclear factor 1 X-type-like protein</fullName>
    </submittedName>
</protein>
<evidence type="ECO:0000259" key="5">
    <source>
        <dbReference type="PROSITE" id="PS51080"/>
    </source>
</evidence>
<dbReference type="GO" id="GO:0005634">
    <property type="term" value="C:nucleus"/>
    <property type="evidence" value="ECO:0007669"/>
    <property type="project" value="UniProtKB-SubCell"/>
</dbReference>
<comment type="subcellular location">
    <subcellularLocation>
        <location evidence="1">Nucleus</location>
    </subcellularLocation>
</comment>
<keyword evidence="7" id="KW-1185">Reference proteome</keyword>
<evidence type="ECO:0000313" key="7">
    <source>
        <dbReference type="Proteomes" id="UP000076858"/>
    </source>
</evidence>
<dbReference type="STRING" id="35525.A0A164UVX9"/>
<evidence type="ECO:0000256" key="3">
    <source>
        <dbReference type="ARBA" id="ARBA00023163"/>
    </source>
</evidence>
<dbReference type="OrthoDB" id="6338547at2759"/>
<dbReference type="AlphaFoldDB" id="A0A164UVX9"/>
<dbReference type="GO" id="GO:0000981">
    <property type="term" value="F:DNA-binding transcription factor activity, RNA polymerase II-specific"/>
    <property type="evidence" value="ECO:0007669"/>
    <property type="project" value="TreeGrafter"/>
</dbReference>
<dbReference type="EMBL" id="LRGB01001570">
    <property type="protein sequence ID" value="KZS11723.1"/>
    <property type="molecule type" value="Genomic_DNA"/>
</dbReference>
<gene>
    <name evidence="6" type="ORF">APZ42_023509</name>
</gene>
<sequence length="406" mass="47040">MALPNVSDDRDNEKPEVKQKWASRLLGKLRKDITQECREDFVLSITGKKPAMCVLSNPDQKGKMRRIDCLRQADKVRPSFVHKRVVWRLDLVMVILFKAIPLESTDGERLEKSPDCLHPGLCVNPYHINVSVRELDLYLANFINSHGACASHHETIRSHTGWFSCHRTTPVSIVDGRLSGAAIDHLTTYPAPHNIQTNYRQNKTQRKNTMRLNLILRTLCLIALICTCTIADSTNQETDSLENSFPLIGQLGKRQPFKKLRSYNPILIYHQSIRQPRYLPRTNSHTEAPVGERDIPRRLIRRGNNKTHSNIQPLLVWNHQLLPNFYNKRQPPFFMNSLRRDGNLGNTKGSVAVKRSDDWLPKFDDETNVQAFPYEKFNYDSKDYYQVDNDFNEPDFDQIETKNDDF</sequence>
<organism evidence="6 7">
    <name type="scientific">Daphnia magna</name>
    <dbReference type="NCBI Taxonomy" id="35525"/>
    <lineage>
        <taxon>Eukaryota</taxon>
        <taxon>Metazoa</taxon>
        <taxon>Ecdysozoa</taxon>
        <taxon>Arthropoda</taxon>
        <taxon>Crustacea</taxon>
        <taxon>Branchiopoda</taxon>
        <taxon>Diplostraca</taxon>
        <taxon>Cladocera</taxon>
        <taxon>Anomopoda</taxon>
        <taxon>Daphniidae</taxon>
        <taxon>Daphnia</taxon>
    </lineage>
</organism>
<evidence type="ECO:0000256" key="2">
    <source>
        <dbReference type="ARBA" id="ARBA00023015"/>
    </source>
</evidence>
<dbReference type="InterPro" id="IPR003619">
    <property type="entry name" value="MAD_homology1_Dwarfin-type"/>
</dbReference>
<evidence type="ECO:0000256" key="4">
    <source>
        <dbReference type="ARBA" id="ARBA00023242"/>
    </source>
</evidence>
<evidence type="ECO:0000313" key="6">
    <source>
        <dbReference type="EMBL" id="KZS11723.1"/>
    </source>
</evidence>
<dbReference type="PANTHER" id="PTHR11492">
    <property type="entry name" value="NUCLEAR FACTOR I"/>
    <property type="match status" value="1"/>
</dbReference>
<dbReference type="InterPro" id="IPR020604">
    <property type="entry name" value="CTF/NFI_DNA-bd-dom"/>
</dbReference>
<dbReference type="InterPro" id="IPR000647">
    <property type="entry name" value="CTF/NFI"/>
</dbReference>
<feature type="domain" description="CTF/NF-I" evidence="5">
    <location>
        <begin position="1"/>
        <end position="154"/>
    </location>
</feature>
<keyword evidence="3" id="KW-0804">Transcription</keyword>
<dbReference type="SMART" id="SM00523">
    <property type="entry name" value="DWA"/>
    <property type="match status" value="1"/>
</dbReference>
<dbReference type="Proteomes" id="UP000076858">
    <property type="component" value="Unassembled WGS sequence"/>
</dbReference>
<accession>A0A164UVX9</accession>
<keyword evidence="4" id="KW-0539">Nucleus</keyword>
<comment type="caution">
    <text evidence="6">The sequence shown here is derived from an EMBL/GenBank/DDBJ whole genome shotgun (WGS) entry which is preliminary data.</text>
</comment>
<dbReference type="Pfam" id="PF03165">
    <property type="entry name" value="MH1"/>
    <property type="match status" value="1"/>
</dbReference>
<evidence type="ECO:0000256" key="1">
    <source>
        <dbReference type="ARBA" id="ARBA00004123"/>
    </source>
</evidence>
<keyword evidence="2" id="KW-0805">Transcription regulation</keyword>
<dbReference type="PROSITE" id="PS51080">
    <property type="entry name" value="CTF_NFI_2"/>
    <property type="match status" value="1"/>
</dbReference>
<name>A0A164UVX9_9CRUS</name>